<feature type="signal peptide" evidence="1">
    <location>
        <begin position="1"/>
        <end position="26"/>
    </location>
</feature>
<evidence type="ECO:0008006" key="4">
    <source>
        <dbReference type="Google" id="ProtNLM"/>
    </source>
</evidence>
<evidence type="ECO:0000313" key="2">
    <source>
        <dbReference type="EMBL" id="RHF09215.1"/>
    </source>
</evidence>
<organism evidence="2 3">
    <name type="scientific">Bacteroides eggerthii</name>
    <dbReference type="NCBI Taxonomy" id="28111"/>
    <lineage>
        <taxon>Bacteria</taxon>
        <taxon>Pseudomonadati</taxon>
        <taxon>Bacteroidota</taxon>
        <taxon>Bacteroidia</taxon>
        <taxon>Bacteroidales</taxon>
        <taxon>Bacteroidaceae</taxon>
        <taxon>Bacteroides</taxon>
    </lineage>
</organism>
<comment type="caution">
    <text evidence="2">The sequence shown here is derived from an EMBL/GenBank/DDBJ whole genome shotgun (WGS) entry which is preliminary data.</text>
</comment>
<gene>
    <name evidence="2" type="ORF">DW701_08335</name>
</gene>
<protein>
    <recommendedName>
        <fullName evidence="4">Lipoprotein</fullName>
    </recommendedName>
</protein>
<dbReference type="Gene3D" id="2.40.128.410">
    <property type="match status" value="1"/>
</dbReference>
<dbReference type="EMBL" id="QSLA01000007">
    <property type="protein sequence ID" value="RHF09215.1"/>
    <property type="molecule type" value="Genomic_DNA"/>
</dbReference>
<accession>A0A414MDS4</accession>
<evidence type="ECO:0000313" key="3">
    <source>
        <dbReference type="Proteomes" id="UP000283538"/>
    </source>
</evidence>
<name>A0A414MDS4_9BACE</name>
<sequence length="174" mass="19258">MMKGRVLFVLLLHVALASTLSGCRTADVVGGQAAHRAALQALSSRSCKIILEEVYTPSDRPEKLRAQQVTGSYLIIKGDKMLAYLTREDNSPKLFFGSSPLNDGEAALQMGVPETQKNGDVNITLRVQGNAHYRTFEWNMTLYHDSNQCFVQASKVYMAGNFSFKGRILPLSEK</sequence>
<evidence type="ECO:0000256" key="1">
    <source>
        <dbReference type="SAM" id="SignalP"/>
    </source>
</evidence>
<dbReference type="RefSeq" id="WP_004294553.1">
    <property type="nucleotide sequence ID" value="NZ_JAQECU010000002.1"/>
</dbReference>
<dbReference type="AlphaFoldDB" id="A0A414MDS4"/>
<keyword evidence="1" id="KW-0732">Signal</keyword>
<dbReference type="Proteomes" id="UP000283538">
    <property type="component" value="Unassembled WGS sequence"/>
</dbReference>
<feature type="chain" id="PRO_5019028947" description="Lipoprotein" evidence="1">
    <location>
        <begin position="27"/>
        <end position="174"/>
    </location>
</feature>
<reference evidence="2 3" key="1">
    <citation type="submission" date="2018-08" db="EMBL/GenBank/DDBJ databases">
        <title>A genome reference for cultivated species of the human gut microbiota.</title>
        <authorList>
            <person name="Zou Y."/>
            <person name="Xue W."/>
            <person name="Luo G."/>
        </authorList>
    </citation>
    <scope>NUCLEOTIDE SEQUENCE [LARGE SCALE GENOMIC DNA]</scope>
    <source>
        <strain evidence="2 3">AM26-26AC</strain>
    </source>
</reference>
<proteinExistence type="predicted"/>
<dbReference type="PROSITE" id="PS51257">
    <property type="entry name" value="PROKAR_LIPOPROTEIN"/>
    <property type="match status" value="1"/>
</dbReference>